<evidence type="ECO:0008006" key="5">
    <source>
        <dbReference type="Google" id="ProtNLM"/>
    </source>
</evidence>
<reference evidence="4" key="1">
    <citation type="journal article" date="2019" name="Int. J. Syst. Evol. Microbiol.">
        <title>The Global Catalogue of Microorganisms (GCM) 10K type strain sequencing project: providing services to taxonomists for standard genome sequencing and annotation.</title>
        <authorList>
            <consortium name="The Broad Institute Genomics Platform"/>
            <consortium name="The Broad Institute Genome Sequencing Center for Infectious Disease"/>
            <person name="Wu L."/>
            <person name="Ma J."/>
        </authorList>
    </citation>
    <scope>NUCLEOTIDE SEQUENCE [LARGE SCALE GENOMIC DNA]</scope>
    <source>
        <strain evidence="4">JCM 4602</strain>
    </source>
</reference>
<keyword evidence="4" id="KW-1185">Reference proteome</keyword>
<evidence type="ECO:0000313" key="3">
    <source>
        <dbReference type="EMBL" id="GGZ66421.1"/>
    </source>
</evidence>
<dbReference type="EMBL" id="BMUW01000009">
    <property type="protein sequence ID" value="GGZ66421.1"/>
    <property type="molecule type" value="Genomic_DNA"/>
</dbReference>
<feature type="region of interest" description="Disordered" evidence="1">
    <location>
        <begin position="54"/>
        <end position="79"/>
    </location>
</feature>
<name>A0ABQ3C488_9ACTN</name>
<sequence>MQSFLRVTRIRVAAGAFAFVALFAVAAGVTSDLDRPVSPAGSVVANDIGWPGPAPAPTPGANTRILADGDIGWPAPPTV</sequence>
<evidence type="ECO:0000256" key="2">
    <source>
        <dbReference type="SAM" id="SignalP"/>
    </source>
</evidence>
<dbReference type="Proteomes" id="UP000624183">
    <property type="component" value="Unassembled WGS sequence"/>
</dbReference>
<feature type="chain" id="PRO_5047365049" description="Secreted protein" evidence="2">
    <location>
        <begin position="27"/>
        <end position="79"/>
    </location>
</feature>
<keyword evidence="2" id="KW-0732">Signal</keyword>
<protein>
    <recommendedName>
        <fullName evidence="5">Secreted protein</fullName>
    </recommendedName>
</protein>
<comment type="caution">
    <text evidence="3">The sequence shown here is derived from an EMBL/GenBank/DDBJ whole genome shotgun (WGS) entry which is preliminary data.</text>
</comment>
<evidence type="ECO:0000313" key="4">
    <source>
        <dbReference type="Proteomes" id="UP000624183"/>
    </source>
</evidence>
<accession>A0ABQ3C488</accession>
<evidence type="ECO:0000256" key="1">
    <source>
        <dbReference type="SAM" id="MobiDB-lite"/>
    </source>
</evidence>
<feature type="signal peptide" evidence="2">
    <location>
        <begin position="1"/>
        <end position="26"/>
    </location>
</feature>
<gene>
    <name evidence="3" type="ORF">GCM10010328_46780</name>
</gene>
<organism evidence="3 4">
    <name type="scientific">Streptomyces rubiginosohelvolus</name>
    <dbReference type="NCBI Taxonomy" id="67362"/>
    <lineage>
        <taxon>Bacteria</taxon>
        <taxon>Bacillati</taxon>
        <taxon>Actinomycetota</taxon>
        <taxon>Actinomycetes</taxon>
        <taxon>Kitasatosporales</taxon>
        <taxon>Streptomycetaceae</taxon>
        <taxon>Streptomyces</taxon>
    </lineage>
</organism>
<proteinExistence type="predicted"/>